<accession>A0ABX1TJ78</accession>
<dbReference type="RefSeq" id="WP_169248012.1">
    <property type="nucleotide sequence ID" value="NZ_SPMZ01000016.1"/>
</dbReference>
<dbReference type="Proteomes" id="UP000760480">
    <property type="component" value="Unassembled WGS sequence"/>
</dbReference>
<evidence type="ECO:0000313" key="3">
    <source>
        <dbReference type="Proteomes" id="UP000760480"/>
    </source>
</evidence>
<dbReference type="InterPro" id="IPR011990">
    <property type="entry name" value="TPR-like_helical_dom_sf"/>
</dbReference>
<reference evidence="2 3" key="1">
    <citation type="submission" date="2019-03" db="EMBL/GenBank/DDBJ databases">
        <title>Metabolic reconstructions from genomes of highly enriched 'Candidatus Accumulibacter' and 'Candidatus Competibacter' bioreactor populations.</title>
        <authorList>
            <person name="Annavajhala M.K."/>
            <person name="Welles L."/>
            <person name="Abbas B."/>
            <person name="Sorokin D."/>
            <person name="Park H."/>
            <person name="Van Loosdrecht M."/>
            <person name="Chandran K."/>
        </authorList>
    </citation>
    <scope>NUCLEOTIDE SEQUENCE [LARGE SCALE GENOMIC DNA]</scope>
    <source>
        <strain evidence="2 3">SBR_G</strain>
    </source>
</reference>
<dbReference type="SUPFAM" id="SSF48452">
    <property type="entry name" value="TPR-like"/>
    <property type="match status" value="1"/>
</dbReference>
<name>A0ABX1TJ78_9GAMM</name>
<protein>
    <recommendedName>
        <fullName evidence="4">Tetratricopeptide repeat protein</fullName>
    </recommendedName>
</protein>
<evidence type="ECO:0000313" key="2">
    <source>
        <dbReference type="EMBL" id="NMQ18752.1"/>
    </source>
</evidence>
<proteinExistence type="predicted"/>
<organism evidence="2 3">
    <name type="scientific">Candidatus Competibacter phosphatis</name>
    <dbReference type="NCBI Taxonomy" id="221280"/>
    <lineage>
        <taxon>Bacteria</taxon>
        <taxon>Pseudomonadati</taxon>
        <taxon>Pseudomonadota</taxon>
        <taxon>Gammaproteobacteria</taxon>
        <taxon>Candidatus Competibacteraceae</taxon>
        <taxon>Candidatus Competibacter</taxon>
    </lineage>
</organism>
<comment type="caution">
    <text evidence="2">The sequence shown here is derived from an EMBL/GenBank/DDBJ whole genome shotgun (WGS) entry which is preliminary data.</text>
</comment>
<dbReference type="Gene3D" id="1.25.40.10">
    <property type="entry name" value="Tetratricopeptide repeat domain"/>
    <property type="match status" value="2"/>
</dbReference>
<dbReference type="EMBL" id="SPMZ01000016">
    <property type="protein sequence ID" value="NMQ18752.1"/>
    <property type="molecule type" value="Genomic_DNA"/>
</dbReference>
<keyword evidence="1" id="KW-0472">Membrane</keyword>
<keyword evidence="1" id="KW-1133">Transmembrane helix</keyword>
<feature type="transmembrane region" description="Helical" evidence="1">
    <location>
        <begin position="66"/>
        <end position="86"/>
    </location>
</feature>
<sequence>MKQSVSACGQCWIGKKPSKLKKVENGSKSNGKNFSRRCSTKLGAKPKKELNIDLRYKIKQLFKPRILIPILGSTTVAVIGVGLLVWQLGIPDASNATADHPAGFKIQIAPSPNAVFKVEGAPAQSMQANSDNAGSTLAETLSQREETKKTVNQQEENVPPMATSDSTIANVDTGAALNATKTGSTTTSVPGTGTTITVHLLDLDKVALALSVPSKTAKPSAIAAKISNSQLLIDLARYQAETGDLSAAGQSLERASELLEKIKHDNPTAILPDAVSRNRTEILATIAYQHHQRQALSLAQSEWYQAMNLANTIVAPSERAQAFANIARTLQGSAPATAGSYFNRAVDSARILNDSVARAITLGAIARDLTDSGQFQQAEDLFAQVTAAIVTIADSKMRMTTQCIIAKYRAEAGDNTVARTLLEQIASQSKKIGSRLECDRHQADTQSAIARNLAKSGDILSARAEFAAALDRVVKLKDPEARASAMLYLARNLAAGGDLESAARIVAVALQDSGIDPDGAAKSRA</sequence>
<gene>
    <name evidence="2" type="ORF">E4P82_05770</name>
</gene>
<keyword evidence="3" id="KW-1185">Reference proteome</keyword>
<keyword evidence="1" id="KW-0812">Transmembrane</keyword>
<evidence type="ECO:0008006" key="4">
    <source>
        <dbReference type="Google" id="ProtNLM"/>
    </source>
</evidence>
<evidence type="ECO:0000256" key="1">
    <source>
        <dbReference type="SAM" id="Phobius"/>
    </source>
</evidence>